<proteinExistence type="predicted"/>
<evidence type="ECO:0000313" key="3">
    <source>
        <dbReference type="Proteomes" id="UP001596087"/>
    </source>
</evidence>
<feature type="compositionally biased region" description="Basic and acidic residues" evidence="1">
    <location>
        <begin position="34"/>
        <end position="52"/>
    </location>
</feature>
<reference evidence="3" key="1">
    <citation type="journal article" date="2019" name="Int. J. Syst. Evol. Microbiol.">
        <title>The Global Catalogue of Microorganisms (GCM) 10K type strain sequencing project: providing services to taxonomists for standard genome sequencing and annotation.</title>
        <authorList>
            <consortium name="The Broad Institute Genomics Platform"/>
            <consortium name="The Broad Institute Genome Sequencing Center for Infectious Disease"/>
            <person name="Wu L."/>
            <person name="Ma J."/>
        </authorList>
    </citation>
    <scope>NUCLEOTIDE SEQUENCE [LARGE SCALE GENOMIC DNA]</scope>
    <source>
        <strain evidence="3">DFY41</strain>
    </source>
</reference>
<sequence length="65" mass="7746">MVTMSGYWFCVKHHRVEQGPDLCPPIDRLGPYDTREEAEHALQKAQERNEKWDADDDWWDGKLED</sequence>
<gene>
    <name evidence="2" type="ORF">ACFPGP_11055</name>
</gene>
<dbReference type="RefSeq" id="WP_378590030.1">
    <property type="nucleotide sequence ID" value="NZ_JBHSKD010000009.1"/>
</dbReference>
<dbReference type="EMBL" id="JBHSKD010000009">
    <property type="protein sequence ID" value="MFC5177214.1"/>
    <property type="molecule type" value="Genomic_DNA"/>
</dbReference>
<organism evidence="2 3">
    <name type="scientific">Nocardioides taihuensis</name>
    <dbReference type="NCBI Taxonomy" id="1835606"/>
    <lineage>
        <taxon>Bacteria</taxon>
        <taxon>Bacillati</taxon>
        <taxon>Actinomycetota</taxon>
        <taxon>Actinomycetes</taxon>
        <taxon>Propionibacteriales</taxon>
        <taxon>Nocardioidaceae</taxon>
        <taxon>Nocardioides</taxon>
    </lineage>
</organism>
<keyword evidence="3" id="KW-1185">Reference proteome</keyword>
<evidence type="ECO:0000256" key="1">
    <source>
        <dbReference type="SAM" id="MobiDB-lite"/>
    </source>
</evidence>
<evidence type="ECO:0000313" key="2">
    <source>
        <dbReference type="EMBL" id="MFC5177214.1"/>
    </source>
</evidence>
<dbReference type="Proteomes" id="UP001596087">
    <property type="component" value="Unassembled WGS sequence"/>
</dbReference>
<feature type="region of interest" description="Disordered" evidence="1">
    <location>
        <begin position="34"/>
        <end position="65"/>
    </location>
</feature>
<comment type="caution">
    <text evidence="2">The sequence shown here is derived from an EMBL/GenBank/DDBJ whole genome shotgun (WGS) entry which is preliminary data.</text>
</comment>
<evidence type="ECO:0008006" key="4">
    <source>
        <dbReference type="Google" id="ProtNLM"/>
    </source>
</evidence>
<name>A0ABW0BIQ9_9ACTN</name>
<accession>A0ABW0BIQ9</accession>
<protein>
    <recommendedName>
        <fullName evidence="4">SPOR domain-containing protein</fullName>
    </recommendedName>
</protein>